<proteinExistence type="predicted"/>
<keyword evidence="2" id="KW-1133">Transmembrane helix</keyword>
<dbReference type="EC" id="4.2.1.-" evidence="3"/>
<accession>A0AAE3G8P9</accession>
<keyword evidence="3" id="KW-0456">Lyase</keyword>
<dbReference type="GO" id="GO:0030494">
    <property type="term" value="P:bacteriochlorophyll biosynthetic process"/>
    <property type="evidence" value="ECO:0007669"/>
    <property type="project" value="InterPro"/>
</dbReference>
<feature type="transmembrane region" description="Helical" evidence="2">
    <location>
        <begin position="92"/>
        <end position="118"/>
    </location>
</feature>
<evidence type="ECO:0000313" key="4">
    <source>
        <dbReference type="Proteomes" id="UP001205843"/>
    </source>
</evidence>
<evidence type="ECO:0000256" key="1">
    <source>
        <dbReference type="SAM" id="MobiDB-lite"/>
    </source>
</evidence>
<organism evidence="3 4">
    <name type="scientific">Natronocella acetinitrilica</name>
    <dbReference type="NCBI Taxonomy" id="414046"/>
    <lineage>
        <taxon>Bacteria</taxon>
        <taxon>Pseudomonadati</taxon>
        <taxon>Pseudomonadota</taxon>
        <taxon>Gammaproteobacteria</taxon>
        <taxon>Chromatiales</taxon>
        <taxon>Ectothiorhodospiraceae</taxon>
        <taxon>Natronocella</taxon>
    </lineage>
</organism>
<dbReference type="NCBIfam" id="TIGR02020">
    <property type="entry name" value="BchF"/>
    <property type="match status" value="1"/>
</dbReference>
<protein>
    <submittedName>
        <fullName evidence="3">3-vinyl bacteriochlorophyllide hydratase</fullName>
        <ecNumber evidence="3">4.2.1.-</ecNumber>
    </submittedName>
</protein>
<dbReference type="GO" id="GO:0019685">
    <property type="term" value="P:photosynthesis, dark reaction"/>
    <property type="evidence" value="ECO:0007669"/>
    <property type="project" value="InterPro"/>
</dbReference>
<keyword evidence="4" id="KW-1185">Reference proteome</keyword>
<comment type="caution">
    <text evidence="3">The sequence shown here is derived from an EMBL/GenBank/DDBJ whole genome shotgun (WGS) entry which is preliminary data.</text>
</comment>
<dbReference type="EMBL" id="JALJXV010000007">
    <property type="protein sequence ID" value="MCP1675867.1"/>
    <property type="molecule type" value="Genomic_DNA"/>
</dbReference>
<sequence>MQQRRFQESGSAGLYTPEQKRRRDESPWTLVQGLLAPLQFAVFLVSVFLVIRYLQTGEGFALAAASVVLKTVLLYAIMVTGSIWEKVVFGRYLFVPLFFWEDVVSMGVMALHTAYIVVLFTGWMSPEQQMYLALAAYVAYLVNAIQFILKLRAARRGAQGEAPMVPAGVVK</sequence>
<keyword evidence="2" id="KW-0472">Membrane</keyword>
<dbReference type="RefSeq" id="WP_253479920.1">
    <property type="nucleotide sequence ID" value="NZ_JALJXV010000007.1"/>
</dbReference>
<feature type="transmembrane region" description="Helical" evidence="2">
    <location>
        <begin position="130"/>
        <end position="149"/>
    </location>
</feature>
<dbReference type="Proteomes" id="UP001205843">
    <property type="component" value="Unassembled WGS sequence"/>
</dbReference>
<keyword evidence="2" id="KW-0812">Transmembrane</keyword>
<dbReference type="AlphaFoldDB" id="A0AAE3G8P9"/>
<reference evidence="3" key="1">
    <citation type="submission" date="2022-03" db="EMBL/GenBank/DDBJ databases">
        <title>Genomic Encyclopedia of Type Strains, Phase III (KMG-III): the genomes of soil and plant-associated and newly described type strains.</title>
        <authorList>
            <person name="Whitman W."/>
        </authorList>
    </citation>
    <scope>NUCLEOTIDE SEQUENCE</scope>
    <source>
        <strain evidence="3">ANL 6-2</strain>
    </source>
</reference>
<gene>
    <name evidence="3" type="ORF">J2T57_003022</name>
</gene>
<feature type="transmembrane region" description="Helical" evidence="2">
    <location>
        <begin position="60"/>
        <end position="80"/>
    </location>
</feature>
<name>A0AAE3G8P9_9GAMM</name>
<feature type="region of interest" description="Disordered" evidence="1">
    <location>
        <begin position="1"/>
        <end position="20"/>
    </location>
</feature>
<evidence type="ECO:0000256" key="2">
    <source>
        <dbReference type="SAM" id="Phobius"/>
    </source>
</evidence>
<dbReference type="Pfam" id="PF07284">
    <property type="entry name" value="BCHF"/>
    <property type="match status" value="1"/>
</dbReference>
<feature type="compositionally biased region" description="Polar residues" evidence="1">
    <location>
        <begin position="1"/>
        <end position="10"/>
    </location>
</feature>
<dbReference type="GO" id="GO:0016836">
    <property type="term" value="F:hydro-lyase activity"/>
    <property type="evidence" value="ECO:0007669"/>
    <property type="project" value="InterPro"/>
</dbReference>
<feature type="transmembrane region" description="Helical" evidence="2">
    <location>
        <begin position="30"/>
        <end position="54"/>
    </location>
</feature>
<evidence type="ECO:0000313" key="3">
    <source>
        <dbReference type="EMBL" id="MCP1675867.1"/>
    </source>
</evidence>
<dbReference type="InterPro" id="IPR009905">
    <property type="entry name" value="BCHF"/>
</dbReference>